<dbReference type="AlphaFoldDB" id="A0A3E1P9I6"/>
<organism evidence="2 3">
    <name type="scientific">Chitinophaga silvisoli</name>
    <dbReference type="NCBI Taxonomy" id="2291814"/>
    <lineage>
        <taxon>Bacteria</taxon>
        <taxon>Pseudomonadati</taxon>
        <taxon>Bacteroidota</taxon>
        <taxon>Chitinophagia</taxon>
        <taxon>Chitinophagales</taxon>
        <taxon>Chitinophagaceae</taxon>
        <taxon>Chitinophaga</taxon>
    </lineage>
</organism>
<evidence type="ECO:0008006" key="4">
    <source>
        <dbReference type="Google" id="ProtNLM"/>
    </source>
</evidence>
<reference evidence="2 3" key="1">
    <citation type="submission" date="2018-08" db="EMBL/GenBank/DDBJ databases">
        <title>Chitinophaga sp. K20C18050901, a novel bacterium isolated from forest soil.</title>
        <authorList>
            <person name="Wang C."/>
        </authorList>
    </citation>
    <scope>NUCLEOTIDE SEQUENCE [LARGE SCALE GENOMIC DNA]</scope>
    <source>
        <strain evidence="2 3">K20C18050901</strain>
    </source>
</reference>
<keyword evidence="1" id="KW-1133">Transmembrane helix</keyword>
<gene>
    <name evidence="2" type="ORF">DXN04_04970</name>
</gene>
<keyword evidence="1" id="KW-0812">Transmembrane</keyword>
<evidence type="ECO:0000313" key="3">
    <source>
        <dbReference type="Proteomes" id="UP000261174"/>
    </source>
</evidence>
<feature type="transmembrane region" description="Helical" evidence="1">
    <location>
        <begin position="89"/>
        <end position="109"/>
    </location>
</feature>
<feature type="transmembrane region" description="Helical" evidence="1">
    <location>
        <begin position="121"/>
        <end position="141"/>
    </location>
</feature>
<sequence>MYFALLVLHSLLRWLMLGSLCYAIYTALRGVTQRLPFTQKANAIRHWTTTFTHIQLVIGMALYIQSPLVNVKVAGMQVESFNEYTYFKYVHISLMILAVVLITIGSARAKRVAADQEKYKMMLTWFLIALVILLIAIPWPFSPLAQRPWLRLF</sequence>
<accession>A0A3E1P9I6</accession>
<name>A0A3E1P9I6_9BACT</name>
<comment type="caution">
    <text evidence="2">The sequence shown here is derived from an EMBL/GenBank/DDBJ whole genome shotgun (WGS) entry which is preliminary data.</text>
</comment>
<keyword evidence="1" id="KW-0472">Membrane</keyword>
<evidence type="ECO:0000256" key="1">
    <source>
        <dbReference type="SAM" id="Phobius"/>
    </source>
</evidence>
<dbReference type="EMBL" id="QTJV01000001">
    <property type="protein sequence ID" value="RFM36855.1"/>
    <property type="molecule type" value="Genomic_DNA"/>
</dbReference>
<dbReference type="RefSeq" id="WP_116852174.1">
    <property type="nucleotide sequence ID" value="NZ_QTJV01000001.1"/>
</dbReference>
<keyword evidence="3" id="KW-1185">Reference proteome</keyword>
<dbReference type="OrthoDB" id="329514at2"/>
<protein>
    <recommendedName>
        <fullName evidence="4">Cytochrome B</fullName>
    </recommendedName>
</protein>
<dbReference type="Proteomes" id="UP000261174">
    <property type="component" value="Unassembled WGS sequence"/>
</dbReference>
<evidence type="ECO:0000313" key="2">
    <source>
        <dbReference type="EMBL" id="RFM36855.1"/>
    </source>
</evidence>
<proteinExistence type="predicted"/>